<evidence type="ECO:0000259" key="2">
    <source>
        <dbReference type="SMART" id="SM00903"/>
    </source>
</evidence>
<dbReference type="STRING" id="1758178.GCA_001550095_01288"/>
<dbReference type="PANTHER" id="PTHR30466">
    <property type="entry name" value="FLAVIN REDUCTASE"/>
    <property type="match status" value="1"/>
</dbReference>
<dbReference type="GO" id="GO:0042602">
    <property type="term" value="F:riboflavin reductase (NADPH) activity"/>
    <property type="evidence" value="ECO:0007669"/>
    <property type="project" value="TreeGrafter"/>
</dbReference>
<dbReference type="Proteomes" id="UP000217935">
    <property type="component" value="Chromosome"/>
</dbReference>
<name>A0A291GHU3_9RHOB</name>
<evidence type="ECO:0000313" key="4">
    <source>
        <dbReference type="Proteomes" id="UP000217935"/>
    </source>
</evidence>
<dbReference type="InterPro" id="IPR012349">
    <property type="entry name" value="Split_barrel_FMN-bd"/>
</dbReference>
<evidence type="ECO:0000256" key="1">
    <source>
        <dbReference type="ARBA" id="ARBA00023002"/>
    </source>
</evidence>
<dbReference type="Gene3D" id="2.30.110.10">
    <property type="entry name" value="Electron Transport, Fmn-binding Protein, Chain A"/>
    <property type="match status" value="1"/>
</dbReference>
<dbReference type="SUPFAM" id="SSF50475">
    <property type="entry name" value="FMN-binding split barrel"/>
    <property type="match status" value="1"/>
</dbReference>
<proteinExistence type="predicted"/>
<dbReference type="InterPro" id="IPR002563">
    <property type="entry name" value="Flavin_Rdtase-like_dom"/>
</dbReference>
<gene>
    <name evidence="3" type="ORF">CEW89_08855</name>
</gene>
<sequence>MIFPQADAVEGLKAAMRFYPAGVTVITAGRGDARRGLTATAFTSVTMEPPTVLVCVNRNGAAHRAITENRHFCVNILCEQSRDLAESFAGMTGKTGADQFEGFEWVETCDGAPAYAFAQASVACDLTQAVEAGSHSIFIGEVREAALNPDRHPLLHYNRGFHAVGAAR</sequence>
<feature type="domain" description="Flavin reductase like" evidence="2">
    <location>
        <begin position="16"/>
        <end position="163"/>
    </location>
</feature>
<evidence type="ECO:0000313" key="3">
    <source>
        <dbReference type="EMBL" id="ATG49761.1"/>
    </source>
</evidence>
<dbReference type="OrthoDB" id="9789254at2"/>
<organism evidence="3 4">
    <name type="scientific">Celeribacter ethanolicus</name>
    <dbReference type="NCBI Taxonomy" id="1758178"/>
    <lineage>
        <taxon>Bacteria</taxon>
        <taxon>Pseudomonadati</taxon>
        <taxon>Pseudomonadota</taxon>
        <taxon>Alphaproteobacteria</taxon>
        <taxon>Rhodobacterales</taxon>
        <taxon>Roseobacteraceae</taxon>
        <taxon>Celeribacter</taxon>
    </lineage>
</organism>
<dbReference type="SMART" id="SM00903">
    <property type="entry name" value="Flavin_Reduct"/>
    <property type="match status" value="1"/>
</dbReference>
<dbReference type="InterPro" id="IPR050268">
    <property type="entry name" value="NADH-dep_flavin_reductase"/>
</dbReference>
<keyword evidence="3" id="KW-0503">Monooxygenase</keyword>
<reference evidence="3 4" key="1">
    <citation type="submission" date="2017-06" db="EMBL/GenBank/DDBJ databases">
        <title>Celeribacter sp. TSPH2 complete genome sequence.</title>
        <authorList>
            <person name="Woo J.-H."/>
            <person name="Kim H.-S."/>
        </authorList>
    </citation>
    <scope>NUCLEOTIDE SEQUENCE [LARGE SCALE GENOMIC DNA]</scope>
    <source>
        <strain evidence="3 4">TSPH2</strain>
    </source>
</reference>
<dbReference type="KEGG" id="ceh:CEW89_08855"/>
<keyword evidence="4" id="KW-1185">Reference proteome</keyword>
<dbReference type="Pfam" id="PF01613">
    <property type="entry name" value="Flavin_Reduct"/>
    <property type="match status" value="1"/>
</dbReference>
<dbReference type="PANTHER" id="PTHR30466:SF1">
    <property type="entry name" value="FMN REDUCTASE (NADH) RUTF"/>
    <property type="match status" value="1"/>
</dbReference>
<dbReference type="GO" id="GO:0004497">
    <property type="term" value="F:monooxygenase activity"/>
    <property type="evidence" value="ECO:0007669"/>
    <property type="project" value="UniProtKB-KW"/>
</dbReference>
<dbReference type="GO" id="GO:0010181">
    <property type="term" value="F:FMN binding"/>
    <property type="evidence" value="ECO:0007669"/>
    <property type="project" value="InterPro"/>
</dbReference>
<keyword evidence="1" id="KW-0560">Oxidoreductase</keyword>
<dbReference type="AlphaFoldDB" id="A0A291GHU3"/>
<dbReference type="EMBL" id="CP022196">
    <property type="protein sequence ID" value="ATG49761.1"/>
    <property type="molecule type" value="Genomic_DNA"/>
</dbReference>
<accession>A0A291GHU3</accession>
<protein>
    <submittedName>
        <fullName evidence="3">Nitrilotriacetate monooxygenase</fullName>
    </submittedName>
</protein>